<dbReference type="RefSeq" id="WP_037446993.1">
    <property type="nucleotide sequence ID" value="NZ_AVFL01000002.1"/>
</dbReference>
<dbReference type="Proteomes" id="UP000019486">
    <property type="component" value="Unassembled WGS sequence"/>
</dbReference>
<evidence type="ECO:0000313" key="1">
    <source>
        <dbReference type="EMBL" id="EWY42318.1"/>
    </source>
</evidence>
<organism evidence="1 2">
    <name type="scientific">Skermanella stibiiresistens SB22</name>
    <dbReference type="NCBI Taxonomy" id="1385369"/>
    <lineage>
        <taxon>Bacteria</taxon>
        <taxon>Pseudomonadati</taxon>
        <taxon>Pseudomonadota</taxon>
        <taxon>Alphaproteobacteria</taxon>
        <taxon>Rhodospirillales</taxon>
        <taxon>Azospirillaceae</taxon>
        <taxon>Skermanella</taxon>
    </lineage>
</organism>
<gene>
    <name evidence="1" type="ORF">N825_18805</name>
</gene>
<protein>
    <submittedName>
        <fullName evidence="1">Uncharacterized protein</fullName>
    </submittedName>
</protein>
<accession>W9HEI7</accession>
<proteinExistence type="predicted"/>
<sequence length="86" mass="9246">MDIEKFGNALHRAFRHLQFAGQGGKAKANLMEAGILLSEAIEEIDLAQMVLEDAGASELDRADLREATAQILEASQLIGGVHARMA</sequence>
<dbReference type="OrthoDB" id="9971499at2"/>
<dbReference type="STRING" id="1385369.N825_18805"/>
<comment type="caution">
    <text evidence="1">The sequence shown here is derived from an EMBL/GenBank/DDBJ whole genome shotgun (WGS) entry which is preliminary data.</text>
</comment>
<reference evidence="1 2" key="1">
    <citation type="submission" date="2013-08" db="EMBL/GenBank/DDBJ databases">
        <title>The genome sequence of Skermanella stibiiresistens.</title>
        <authorList>
            <person name="Zhu W."/>
            <person name="Wang G."/>
        </authorList>
    </citation>
    <scope>NUCLEOTIDE SEQUENCE [LARGE SCALE GENOMIC DNA]</scope>
    <source>
        <strain evidence="1 2">SB22</strain>
    </source>
</reference>
<keyword evidence="2" id="KW-1185">Reference proteome</keyword>
<dbReference type="EMBL" id="AVFL01000002">
    <property type="protein sequence ID" value="EWY42318.1"/>
    <property type="molecule type" value="Genomic_DNA"/>
</dbReference>
<evidence type="ECO:0000313" key="2">
    <source>
        <dbReference type="Proteomes" id="UP000019486"/>
    </source>
</evidence>
<dbReference type="AlphaFoldDB" id="W9HEI7"/>
<name>W9HEI7_9PROT</name>